<feature type="non-terminal residue" evidence="2">
    <location>
        <position position="1"/>
    </location>
</feature>
<feature type="compositionally biased region" description="Low complexity" evidence="1">
    <location>
        <begin position="118"/>
        <end position="130"/>
    </location>
</feature>
<comment type="caution">
    <text evidence="2">The sequence shown here is derived from an EMBL/GenBank/DDBJ whole genome shotgun (WGS) entry which is preliminary data.</text>
</comment>
<evidence type="ECO:0000313" key="2">
    <source>
        <dbReference type="EMBL" id="KAH8979806.1"/>
    </source>
</evidence>
<name>A0AAD4Q842_9AGAM</name>
<feature type="compositionally biased region" description="Polar residues" evidence="1">
    <location>
        <begin position="173"/>
        <end position="182"/>
    </location>
</feature>
<feature type="compositionally biased region" description="Polar residues" evidence="1">
    <location>
        <begin position="29"/>
        <end position="40"/>
    </location>
</feature>
<feature type="non-terminal residue" evidence="2">
    <location>
        <position position="229"/>
    </location>
</feature>
<dbReference type="Proteomes" id="UP001201163">
    <property type="component" value="Unassembled WGS sequence"/>
</dbReference>
<feature type="region of interest" description="Disordered" evidence="1">
    <location>
        <begin position="1"/>
        <end position="40"/>
    </location>
</feature>
<feature type="region of interest" description="Disordered" evidence="1">
    <location>
        <begin position="94"/>
        <end position="229"/>
    </location>
</feature>
<evidence type="ECO:0000313" key="3">
    <source>
        <dbReference type="Proteomes" id="UP001201163"/>
    </source>
</evidence>
<dbReference type="AlphaFoldDB" id="A0AAD4Q842"/>
<protein>
    <submittedName>
        <fullName evidence="2">Uncharacterized protein</fullName>
    </submittedName>
</protein>
<proteinExistence type="predicted"/>
<sequence length="229" mass="24175">PDNLDLSPHHTAFDSFDLRPSSPHYPATPSYNGSYQNSPYSAVSELDFDSKDDSLALFDNDPLAISPRDDPSEYDAPTSAGLLMFDDDFMSGVNNSNRVSVSITPADDPHSPAYYDHGSPSSSNGGAESGAENDRRSPASSVSSHPGVSASPHLDFNQLRVESPYHGPVPMRSESTSPQMKPQSPPVLVIPDLNQPSGYAQGQPVIHAPAGDGVGPRLHIVPATPVSGG</sequence>
<organism evidence="2 3">
    <name type="scientific">Lactarius akahatsu</name>
    <dbReference type="NCBI Taxonomy" id="416441"/>
    <lineage>
        <taxon>Eukaryota</taxon>
        <taxon>Fungi</taxon>
        <taxon>Dikarya</taxon>
        <taxon>Basidiomycota</taxon>
        <taxon>Agaricomycotina</taxon>
        <taxon>Agaricomycetes</taxon>
        <taxon>Russulales</taxon>
        <taxon>Russulaceae</taxon>
        <taxon>Lactarius</taxon>
    </lineage>
</organism>
<reference evidence="2" key="1">
    <citation type="submission" date="2022-01" db="EMBL/GenBank/DDBJ databases">
        <title>Comparative genomics reveals a dynamic genome evolution in the ectomycorrhizal milk-cap (Lactarius) mushrooms.</title>
        <authorList>
            <consortium name="DOE Joint Genome Institute"/>
            <person name="Lebreton A."/>
            <person name="Tang N."/>
            <person name="Kuo A."/>
            <person name="LaButti K."/>
            <person name="Drula E."/>
            <person name="Barry K."/>
            <person name="Clum A."/>
            <person name="Lipzen A."/>
            <person name="Mousain D."/>
            <person name="Ng V."/>
            <person name="Wang R."/>
            <person name="Wang X."/>
            <person name="Dai Y."/>
            <person name="Henrissat B."/>
            <person name="Grigoriev I.V."/>
            <person name="Guerin-Laguette A."/>
            <person name="Yu F."/>
            <person name="Martin F.M."/>
        </authorList>
    </citation>
    <scope>NUCLEOTIDE SEQUENCE</scope>
    <source>
        <strain evidence="2">QP</strain>
    </source>
</reference>
<accession>A0AAD4Q842</accession>
<feature type="compositionally biased region" description="Low complexity" evidence="1">
    <location>
        <begin position="138"/>
        <end position="153"/>
    </location>
</feature>
<feature type="region of interest" description="Disordered" evidence="1">
    <location>
        <begin position="59"/>
        <end position="79"/>
    </location>
</feature>
<evidence type="ECO:0000256" key="1">
    <source>
        <dbReference type="SAM" id="MobiDB-lite"/>
    </source>
</evidence>
<keyword evidence="3" id="KW-1185">Reference proteome</keyword>
<gene>
    <name evidence="2" type="ORF">EDB92DRAFT_1770715</name>
</gene>
<dbReference type="EMBL" id="JAKELL010000156">
    <property type="protein sequence ID" value="KAH8979806.1"/>
    <property type="molecule type" value="Genomic_DNA"/>
</dbReference>